<accession>A0AAD8NJF2</accession>
<organism evidence="3 4">
    <name type="scientific">Tagetes erecta</name>
    <name type="common">African marigold</name>
    <dbReference type="NCBI Taxonomy" id="13708"/>
    <lineage>
        <taxon>Eukaryota</taxon>
        <taxon>Viridiplantae</taxon>
        <taxon>Streptophyta</taxon>
        <taxon>Embryophyta</taxon>
        <taxon>Tracheophyta</taxon>
        <taxon>Spermatophyta</taxon>
        <taxon>Magnoliopsida</taxon>
        <taxon>eudicotyledons</taxon>
        <taxon>Gunneridae</taxon>
        <taxon>Pentapetalae</taxon>
        <taxon>asterids</taxon>
        <taxon>campanulids</taxon>
        <taxon>Asterales</taxon>
        <taxon>Asteraceae</taxon>
        <taxon>Asteroideae</taxon>
        <taxon>Heliantheae alliance</taxon>
        <taxon>Tageteae</taxon>
        <taxon>Tagetes</taxon>
    </lineage>
</organism>
<dbReference type="PANTHER" id="PTHR31147">
    <property type="entry name" value="ACYL TRANSFERASE 4"/>
    <property type="match status" value="1"/>
</dbReference>
<reference evidence="3" key="1">
    <citation type="journal article" date="2023" name="bioRxiv">
        <title>Improved chromosome-level genome assembly for marigold (Tagetes erecta).</title>
        <authorList>
            <person name="Jiang F."/>
            <person name="Yuan L."/>
            <person name="Wang S."/>
            <person name="Wang H."/>
            <person name="Xu D."/>
            <person name="Wang A."/>
            <person name="Fan W."/>
        </authorList>
    </citation>
    <scope>NUCLEOTIDE SEQUENCE</scope>
    <source>
        <strain evidence="3">WSJ</strain>
        <tissue evidence="3">Leaf</tissue>
    </source>
</reference>
<dbReference type="AlphaFoldDB" id="A0AAD8NJF2"/>
<proteinExistence type="inferred from homology"/>
<keyword evidence="4" id="KW-1185">Reference proteome</keyword>
<dbReference type="Proteomes" id="UP001229421">
    <property type="component" value="Unassembled WGS sequence"/>
</dbReference>
<evidence type="ECO:0000256" key="1">
    <source>
        <dbReference type="ARBA" id="ARBA00009861"/>
    </source>
</evidence>
<keyword evidence="2" id="KW-0808">Transferase</keyword>
<evidence type="ECO:0000256" key="2">
    <source>
        <dbReference type="ARBA" id="ARBA00022679"/>
    </source>
</evidence>
<name>A0AAD8NJF2_TARER</name>
<comment type="caution">
    <text evidence="3">The sequence shown here is derived from an EMBL/GenBank/DDBJ whole genome shotgun (WGS) entry which is preliminary data.</text>
</comment>
<gene>
    <name evidence="3" type="ORF">QVD17_32662</name>
</gene>
<dbReference type="Gene3D" id="3.30.559.10">
    <property type="entry name" value="Chloramphenicol acetyltransferase-like domain"/>
    <property type="match status" value="2"/>
</dbReference>
<evidence type="ECO:0000313" key="4">
    <source>
        <dbReference type="Proteomes" id="UP001229421"/>
    </source>
</evidence>
<dbReference type="PANTHER" id="PTHR31147:SF66">
    <property type="entry name" value="OS05G0315700 PROTEIN"/>
    <property type="match status" value="1"/>
</dbReference>
<protein>
    <submittedName>
        <fullName evidence="3">Uncharacterized protein</fullName>
    </submittedName>
</protein>
<evidence type="ECO:0000313" key="3">
    <source>
        <dbReference type="EMBL" id="KAK1411859.1"/>
    </source>
</evidence>
<sequence>MAEIMHSPPICSTLPVFSGFRPAFMLRQKPVGRTTSCLGVQNPSTLTFPGLSEAELSTTSLPFKVRKNAPELIAPATPTPRELKLLSDIDDQEGFRNLNSIILLYPKNSKMGKTNPASVIREALAKVLVYYYPLAGRIKEFVPARKLVVDCNAKGVAFVEADANVTLEKVRMILHPPFPCLGEFVYDFDGPNVTIDSPLMYFQVTRLLCEGFVVTFKINHVMCDGQGAAQFLMAMTEMAQGALAPSILPIWQRELLYARNPPRVTYPHPEYDQLGATKHKNITKNEMTQKSFFFGPVEMTALRRAVPGTFKSCTTFEVLTACLWRCRTIALQPNPEEVMRLMMFVNTRAKFRPRFPKGYYGNCIVIPCAISTAEDLCNKPLGYALELVKKAKDSVTEEYVRSTADLMSIKGRPHYITTSSYIVSDHTRFRFNKLNFGWGEPIYSGYPIDDIQFPGVYNDYMYSTNDKGEPGIEVIIGMPIPSMEKFVKELNIMLK</sequence>
<dbReference type="InterPro" id="IPR050898">
    <property type="entry name" value="Plant_acyltransferase"/>
</dbReference>
<dbReference type="EMBL" id="JAUHHV010000009">
    <property type="protein sequence ID" value="KAK1411859.1"/>
    <property type="molecule type" value="Genomic_DNA"/>
</dbReference>
<dbReference type="InterPro" id="IPR023213">
    <property type="entry name" value="CAT-like_dom_sf"/>
</dbReference>
<comment type="similarity">
    <text evidence="1">Belongs to the plant acyltransferase family.</text>
</comment>
<dbReference type="GO" id="GO:0016740">
    <property type="term" value="F:transferase activity"/>
    <property type="evidence" value="ECO:0007669"/>
    <property type="project" value="UniProtKB-KW"/>
</dbReference>
<dbReference type="Pfam" id="PF02458">
    <property type="entry name" value="Transferase"/>
    <property type="match status" value="1"/>
</dbReference>